<evidence type="ECO:0000313" key="2">
    <source>
        <dbReference type="Proteomes" id="UP000002499"/>
    </source>
</evidence>
<dbReference type="KEGG" id="maw:19247611"/>
<keyword evidence="2" id="KW-1185">Reference proteome</keyword>
<reference evidence="1 2" key="1">
    <citation type="journal article" date="2011" name="PLoS Genet.">
        <title>Genome sequencing and comparative transcriptomics of the model entomopathogenic fungi Metarhizium anisopliae and M. acridum.</title>
        <authorList>
            <person name="Gao Q."/>
            <person name="Jin K."/>
            <person name="Ying S.H."/>
            <person name="Zhang Y."/>
            <person name="Xiao G."/>
            <person name="Shang Y."/>
            <person name="Duan Z."/>
            <person name="Hu X."/>
            <person name="Xie X.Q."/>
            <person name="Zhou G."/>
            <person name="Peng G."/>
            <person name="Luo Z."/>
            <person name="Huang W."/>
            <person name="Wang B."/>
            <person name="Fang W."/>
            <person name="Wang S."/>
            <person name="Zhong Y."/>
            <person name="Ma L.J."/>
            <person name="St Leger R.J."/>
            <person name="Zhao G.P."/>
            <person name="Pei Y."/>
            <person name="Feng M.G."/>
            <person name="Xia Y."/>
            <person name="Wang C."/>
        </authorList>
    </citation>
    <scope>NUCLEOTIDE SEQUENCE [LARGE SCALE GENOMIC DNA]</scope>
    <source>
        <strain evidence="1 2">CQMa 102</strain>
    </source>
</reference>
<name>E9E024_METAQ</name>
<dbReference type="AlphaFoldDB" id="E9E024"/>
<dbReference type="EMBL" id="GL698488">
    <property type="protein sequence ID" value="EFY90720.1"/>
    <property type="molecule type" value="Genomic_DNA"/>
</dbReference>
<dbReference type="RefSeq" id="XP_007809640.1">
    <property type="nucleotide sequence ID" value="XM_007811449.1"/>
</dbReference>
<proteinExistence type="predicted"/>
<accession>E9E024</accession>
<dbReference type="Proteomes" id="UP000002499">
    <property type="component" value="Unassembled WGS sequence"/>
</dbReference>
<protein>
    <submittedName>
        <fullName evidence="1">Uncharacterized protein</fullName>
    </submittedName>
</protein>
<sequence length="222" mass="24967">MESSCANGAYVPVQFFPLICDWAHWTKIIENNAPKDELDEIMTQAYFMVTTAAEQEPVMTEEDHRSWAAATDNTEPTYSTEYKIAKWKYDIFGLLRQPNPALGNVMLHGRSCNLGNSRDLELEVLKTQESISQSEANLDKLLVTEPSKWNTEELERFKSIYAAMAASYDDLFKILDLPFPTAQLQTLTGGDGLFEHWHKCGVLGLSFYRTQGGGGSLNLKNA</sequence>
<dbReference type="HOGENOM" id="CLU_1245645_0_0_1"/>
<organism evidence="2">
    <name type="scientific">Metarhizium acridum (strain CQMa 102)</name>
    <dbReference type="NCBI Taxonomy" id="655827"/>
    <lineage>
        <taxon>Eukaryota</taxon>
        <taxon>Fungi</taxon>
        <taxon>Dikarya</taxon>
        <taxon>Ascomycota</taxon>
        <taxon>Pezizomycotina</taxon>
        <taxon>Sordariomycetes</taxon>
        <taxon>Hypocreomycetidae</taxon>
        <taxon>Hypocreales</taxon>
        <taxon>Clavicipitaceae</taxon>
        <taxon>Metarhizium</taxon>
    </lineage>
</organism>
<gene>
    <name evidence="1" type="ORF">MAC_03300</name>
</gene>
<dbReference type="InParanoid" id="E9E024"/>
<dbReference type="GeneID" id="19247611"/>
<evidence type="ECO:0000313" key="1">
    <source>
        <dbReference type="EMBL" id="EFY90720.1"/>
    </source>
</evidence>